<comment type="function">
    <text evidence="5">Decapping enzyme for NAD-capped RNAs: specifically hydrolyzes the nicotinamide adenine dinucleotide (NAD) cap from a subset of RNAs by removing the entire NAD moiety from the 5'-end of an NAD-capped RNA. The NAD-cap is present at the 5'-end of some RNAs and snoRNAs. In contrast to the canonical 5'-end N7 methylguanosine (m7G) cap, the NAD cap promotes mRNA decay. Also acts as a non-canonical decapping enzyme that removes the entire cap structure of m7G capped or incompletely capped RNAs. Has decapping activity toward incomplete 5'-end m7G cap mRNAs such as unmethylated 5'-end-capped RNA (cap0), while it has no activity toward 2'-O-ribose methylated m7G cap (cap1). Also possesses RNA 5'-pyrophosphohydrolase activity by hydrolyzing the 5'-end triphosphate to release pyrophosphates. Stimulates exoribonuclease activity of Rat1, allowing it to degrade RNAs with stable secondary structure more effectively.</text>
</comment>
<dbReference type="GO" id="GO:0005829">
    <property type="term" value="C:cytosol"/>
    <property type="evidence" value="ECO:0007669"/>
    <property type="project" value="TreeGrafter"/>
</dbReference>
<reference evidence="9" key="1">
    <citation type="journal article" date="2020" name="Stud. Mycol.">
        <title>101 Dothideomycetes genomes: a test case for predicting lifestyles and emergence of pathogens.</title>
        <authorList>
            <person name="Haridas S."/>
            <person name="Albert R."/>
            <person name="Binder M."/>
            <person name="Bloem J."/>
            <person name="Labutti K."/>
            <person name="Salamov A."/>
            <person name="Andreopoulos B."/>
            <person name="Baker S."/>
            <person name="Barry K."/>
            <person name="Bills G."/>
            <person name="Bluhm B."/>
            <person name="Cannon C."/>
            <person name="Castanera R."/>
            <person name="Culley D."/>
            <person name="Daum C."/>
            <person name="Ezra D."/>
            <person name="Gonzalez J."/>
            <person name="Henrissat B."/>
            <person name="Kuo A."/>
            <person name="Liang C."/>
            <person name="Lipzen A."/>
            <person name="Lutzoni F."/>
            <person name="Magnuson J."/>
            <person name="Mondo S."/>
            <person name="Nolan M."/>
            <person name="Ohm R."/>
            <person name="Pangilinan J."/>
            <person name="Park H.-J."/>
            <person name="Ramirez L."/>
            <person name="Alfaro M."/>
            <person name="Sun H."/>
            <person name="Tritt A."/>
            <person name="Yoshinaga Y."/>
            <person name="Zwiers L.-H."/>
            <person name="Turgeon B."/>
            <person name="Goodwin S."/>
            <person name="Spatafora J."/>
            <person name="Crous P."/>
            <person name="Grigoriev I."/>
        </authorList>
    </citation>
    <scope>NUCLEOTIDE SEQUENCE</scope>
    <source>
        <strain evidence="9">CBS 260.36</strain>
    </source>
</reference>
<dbReference type="GO" id="GO:0003723">
    <property type="term" value="F:RNA binding"/>
    <property type="evidence" value="ECO:0007669"/>
    <property type="project" value="UniProtKB-KW"/>
</dbReference>
<comment type="caution">
    <text evidence="9">The sequence shown here is derived from an EMBL/GenBank/DDBJ whole genome shotgun (WGS) entry which is preliminary data.</text>
</comment>
<comment type="catalytic activity">
    <reaction evidence="6">
        <text>a 5'-end NAD(+)-phospho-ribonucleoside in mRNA + H2O = a 5'-end phospho-ribonucleoside in mRNA + NAD(+) + H(+)</text>
        <dbReference type="Rhea" id="RHEA:60880"/>
        <dbReference type="Rhea" id="RHEA-COMP:15692"/>
        <dbReference type="Rhea" id="RHEA-COMP:15698"/>
        <dbReference type="ChEBI" id="CHEBI:15377"/>
        <dbReference type="ChEBI" id="CHEBI:15378"/>
        <dbReference type="ChEBI" id="CHEBI:57540"/>
        <dbReference type="ChEBI" id="CHEBI:138282"/>
        <dbReference type="ChEBI" id="CHEBI:144029"/>
    </reaction>
    <physiologicalReaction direction="left-to-right" evidence="6">
        <dbReference type="Rhea" id="RHEA:60881"/>
    </physiologicalReaction>
</comment>
<dbReference type="GO" id="GO:0110155">
    <property type="term" value="P:NAD-cap decapping"/>
    <property type="evidence" value="ECO:0007669"/>
    <property type="project" value="TreeGrafter"/>
</dbReference>
<proteinExistence type="inferred from homology"/>
<accession>A0A9P4MM36</accession>
<protein>
    <recommendedName>
        <fullName evidence="7">Decapping nuclease</fullName>
        <ecNumber evidence="7">3.6.1.-</ecNumber>
    </recommendedName>
</protein>
<dbReference type="Pfam" id="PF08652">
    <property type="entry name" value="RAI1"/>
    <property type="match status" value="1"/>
</dbReference>
<dbReference type="PANTHER" id="PTHR12395:SF9">
    <property type="entry name" value="DECAPPING AND EXORIBONUCLEASE PROTEIN"/>
    <property type="match status" value="1"/>
</dbReference>
<comment type="similarity">
    <text evidence="2 7">Belongs to the DXO/Dom3Z family.</text>
</comment>
<dbReference type="GO" id="GO:0000166">
    <property type="term" value="F:nucleotide binding"/>
    <property type="evidence" value="ECO:0007669"/>
    <property type="project" value="UniProtKB-KW"/>
</dbReference>
<evidence type="ECO:0000256" key="7">
    <source>
        <dbReference type="RuleBase" id="RU367113"/>
    </source>
</evidence>
<evidence type="ECO:0000313" key="9">
    <source>
        <dbReference type="EMBL" id="KAF2157992.1"/>
    </source>
</evidence>
<evidence type="ECO:0000256" key="2">
    <source>
        <dbReference type="ARBA" id="ARBA00006562"/>
    </source>
</evidence>
<dbReference type="GO" id="GO:0046872">
    <property type="term" value="F:metal ion binding"/>
    <property type="evidence" value="ECO:0007669"/>
    <property type="project" value="UniProtKB-KW"/>
</dbReference>
<comment type="subcellular location">
    <subcellularLocation>
        <location evidence="7">Nucleus</location>
    </subcellularLocation>
</comment>
<dbReference type="InterPro" id="IPR039039">
    <property type="entry name" value="RAI1-like_fam"/>
</dbReference>
<keyword evidence="7" id="KW-0547">Nucleotide-binding</keyword>
<keyword evidence="7" id="KW-0694">RNA-binding</keyword>
<dbReference type="GO" id="GO:0034353">
    <property type="term" value="F:mRNA 5'-diphosphatase activity"/>
    <property type="evidence" value="ECO:0007669"/>
    <property type="project" value="TreeGrafter"/>
</dbReference>
<dbReference type="EMBL" id="ML996081">
    <property type="protein sequence ID" value="KAF2157992.1"/>
    <property type="molecule type" value="Genomic_DNA"/>
</dbReference>
<keyword evidence="10" id="KW-1185">Reference proteome</keyword>
<keyword evidence="7" id="KW-0378">Hydrolase</keyword>
<name>A0A9P4MM36_9PEZI</name>
<evidence type="ECO:0000256" key="5">
    <source>
        <dbReference type="ARBA" id="ARBA00046211"/>
    </source>
</evidence>
<dbReference type="GO" id="GO:0004518">
    <property type="term" value="F:nuclease activity"/>
    <property type="evidence" value="ECO:0007669"/>
    <property type="project" value="UniProtKB-KW"/>
</dbReference>
<dbReference type="EC" id="3.6.1.-" evidence="7"/>
<feature type="domain" description="RAI1-like" evidence="8">
    <location>
        <begin position="19"/>
        <end position="374"/>
    </location>
</feature>
<comment type="catalytic activity">
    <reaction evidence="4">
        <text>a 5'-end triphospho-ribonucleoside in mRNA + H2O = a 5'-end phospho-ribonucleoside in mRNA + diphosphate + H(+)</text>
        <dbReference type="Rhea" id="RHEA:78683"/>
        <dbReference type="Rhea" id="RHEA-COMP:15692"/>
        <dbReference type="Rhea" id="RHEA-COMP:17164"/>
        <dbReference type="ChEBI" id="CHEBI:15377"/>
        <dbReference type="ChEBI" id="CHEBI:15378"/>
        <dbReference type="ChEBI" id="CHEBI:33019"/>
        <dbReference type="ChEBI" id="CHEBI:138282"/>
        <dbReference type="ChEBI" id="CHEBI:167618"/>
    </reaction>
    <physiologicalReaction direction="left-to-right" evidence="4">
        <dbReference type="Rhea" id="RHEA:78684"/>
    </physiologicalReaction>
</comment>
<evidence type="ECO:0000256" key="4">
    <source>
        <dbReference type="ARBA" id="ARBA00044692"/>
    </source>
</evidence>
<evidence type="ECO:0000256" key="3">
    <source>
        <dbReference type="ARBA" id="ARBA00044676"/>
    </source>
</evidence>
<evidence type="ECO:0000259" key="8">
    <source>
        <dbReference type="Pfam" id="PF08652"/>
    </source>
</evidence>
<dbReference type="OrthoDB" id="5853397at2759"/>
<evidence type="ECO:0000313" key="10">
    <source>
        <dbReference type="Proteomes" id="UP000799439"/>
    </source>
</evidence>
<dbReference type="InterPro" id="IPR013961">
    <property type="entry name" value="RAI1"/>
</dbReference>
<sequence>MHQFNLDRGWFHGKRTNIKRPMEIAHFSYDENHQLHPFSDLSLRYYFPPFTPAHHVPPPPAIDLKTGFSQFRKQDETGDDHLDSLLGTIELLERRDGKKLDASFITWRGMMTKFVTSLFDHEDEFEMLATLYQDTMQVEFIEEDHEAKLRRDARQSAQFRRPQNGLGPDMMQYWGYKFEALALLNRPHTEVTRDEIENRTSAIVENSSQYCSIVRTGLGPNAIVVGGEVDGVIGYKPDNPMDPPRWIELKTARKPQSPKDFDIHSKKLLKFWAQSYLIGCPNIVIGYRDRDGMLYELENLETQKIPTMVQRMYQFKWDANACLSAASALLEFLKANITESGVWRISRAKGEPAIRLSKDESFGSGTGNIISSSFKSWRESAECV</sequence>
<dbReference type="PANTHER" id="PTHR12395">
    <property type="entry name" value="DOM-3 RELATED"/>
    <property type="match status" value="1"/>
</dbReference>
<comment type="cofactor">
    <cofactor evidence="1 7">
        <name>a divalent metal cation</name>
        <dbReference type="ChEBI" id="CHEBI:60240"/>
    </cofactor>
</comment>
<evidence type="ECO:0000256" key="6">
    <source>
        <dbReference type="ARBA" id="ARBA00048124"/>
    </source>
</evidence>
<keyword evidence="7" id="KW-0479">Metal-binding</keyword>
<comment type="catalytic activity">
    <reaction evidence="3">
        <text>a 5'-end (N(7)-methyl 5'-triphosphoguanosine)-ribonucleoside-ribonucleotide in mRNA + H2O = a (N(7)-methyl 5'-triphosphoguanosine)-nucleoside + a 5'-end phospho-ribonucleoside in mRNA + H(+)</text>
        <dbReference type="Rhea" id="RHEA:66928"/>
        <dbReference type="Rhea" id="RHEA-COMP:15692"/>
        <dbReference type="Rhea" id="RHEA-COMP:17313"/>
        <dbReference type="ChEBI" id="CHEBI:15377"/>
        <dbReference type="ChEBI" id="CHEBI:15378"/>
        <dbReference type="ChEBI" id="CHEBI:138282"/>
        <dbReference type="ChEBI" id="CHEBI:172876"/>
        <dbReference type="ChEBI" id="CHEBI:172877"/>
    </reaction>
    <physiologicalReaction direction="left-to-right" evidence="3">
        <dbReference type="Rhea" id="RHEA:66929"/>
    </physiologicalReaction>
</comment>
<dbReference type="GO" id="GO:0000956">
    <property type="term" value="P:nuclear-transcribed mRNA catabolic process"/>
    <property type="evidence" value="ECO:0007669"/>
    <property type="project" value="TreeGrafter"/>
</dbReference>
<dbReference type="GO" id="GO:0005634">
    <property type="term" value="C:nucleus"/>
    <property type="evidence" value="ECO:0007669"/>
    <property type="project" value="UniProtKB-SubCell"/>
</dbReference>
<evidence type="ECO:0000256" key="1">
    <source>
        <dbReference type="ARBA" id="ARBA00001968"/>
    </source>
</evidence>
<dbReference type="AlphaFoldDB" id="A0A9P4MM36"/>
<dbReference type="Proteomes" id="UP000799439">
    <property type="component" value="Unassembled WGS sequence"/>
</dbReference>
<keyword evidence="7" id="KW-0539">Nucleus</keyword>
<gene>
    <name evidence="9" type="ORF">K461DRAFT_290251</name>
</gene>
<organism evidence="9 10">
    <name type="scientific">Myriangium duriaei CBS 260.36</name>
    <dbReference type="NCBI Taxonomy" id="1168546"/>
    <lineage>
        <taxon>Eukaryota</taxon>
        <taxon>Fungi</taxon>
        <taxon>Dikarya</taxon>
        <taxon>Ascomycota</taxon>
        <taxon>Pezizomycotina</taxon>
        <taxon>Dothideomycetes</taxon>
        <taxon>Dothideomycetidae</taxon>
        <taxon>Myriangiales</taxon>
        <taxon>Myriangiaceae</taxon>
        <taxon>Myriangium</taxon>
    </lineage>
</organism>
<keyword evidence="7" id="KW-0540">Nuclease</keyword>